<name>A0A7H0VBZ8_9FLAO</name>
<dbReference type="GO" id="GO:0140359">
    <property type="term" value="F:ABC-type transporter activity"/>
    <property type="evidence" value="ECO:0007669"/>
    <property type="project" value="InterPro"/>
</dbReference>
<evidence type="ECO:0000256" key="8">
    <source>
        <dbReference type="SAM" id="Phobius"/>
    </source>
</evidence>
<dbReference type="Gene3D" id="3.40.1710.10">
    <property type="entry name" value="abc type-2 transporter like domain"/>
    <property type="match status" value="1"/>
</dbReference>
<organism evidence="10 11">
    <name type="scientific">Croceimicrobium hydrocarbonivorans</name>
    <dbReference type="NCBI Taxonomy" id="2761580"/>
    <lineage>
        <taxon>Bacteria</taxon>
        <taxon>Pseudomonadati</taxon>
        <taxon>Bacteroidota</taxon>
        <taxon>Flavobacteriia</taxon>
        <taxon>Flavobacteriales</taxon>
        <taxon>Owenweeksiaceae</taxon>
        <taxon>Croceimicrobium</taxon>
    </lineage>
</organism>
<comment type="subcellular location">
    <subcellularLocation>
        <location evidence="1">Cell membrane</location>
        <topology evidence="1">Multi-pass membrane protein</topology>
    </subcellularLocation>
</comment>
<dbReference type="KEGG" id="chyd:H4K34_12785"/>
<dbReference type="PANTHER" id="PTHR30294:SF29">
    <property type="entry name" value="MULTIDRUG ABC TRANSPORTER PERMEASE YBHS-RELATED"/>
    <property type="match status" value="1"/>
</dbReference>
<evidence type="ECO:0000259" key="9">
    <source>
        <dbReference type="PROSITE" id="PS51012"/>
    </source>
</evidence>
<protein>
    <submittedName>
        <fullName evidence="10">ABC transporter permease</fullName>
    </submittedName>
</protein>
<evidence type="ECO:0000256" key="1">
    <source>
        <dbReference type="ARBA" id="ARBA00004651"/>
    </source>
</evidence>
<feature type="transmembrane region" description="Helical" evidence="8">
    <location>
        <begin position="220"/>
        <end position="246"/>
    </location>
</feature>
<proteinExistence type="inferred from homology"/>
<dbReference type="InterPro" id="IPR051449">
    <property type="entry name" value="ABC-2_transporter_component"/>
</dbReference>
<evidence type="ECO:0000256" key="5">
    <source>
        <dbReference type="ARBA" id="ARBA00022692"/>
    </source>
</evidence>
<evidence type="ECO:0000256" key="4">
    <source>
        <dbReference type="ARBA" id="ARBA00022475"/>
    </source>
</evidence>
<dbReference type="Pfam" id="PF12698">
    <property type="entry name" value="ABC2_membrane_3"/>
    <property type="match status" value="1"/>
</dbReference>
<gene>
    <name evidence="10" type="ORF">H4K34_12785</name>
</gene>
<feature type="domain" description="ABC transmembrane type-2" evidence="9">
    <location>
        <begin position="132"/>
        <end position="364"/>
    </location>
</feature>
<evidence type="ECO:0000256" key="3">
    <source>
        <dbReference type="ARBA" id="ARBA00022448"/>
    </source>
</evidence>
<dbReference type="EMBL" id="CP060139">
    <property type="protein sequence ID" value="QNR23246.1"/>
    <property type="molecule type" value="Genomic_DNA"/>
</dbReference>
<evidence type="ECO:0000256" key="6">
    <source>
        <dbReference type="ARBA" id="ARBA00022989"/>
    </source>
</evidence>
<accession>A0A7H0VBZ8</accession>
<feature type="transmembrane region" description="Helical" evidence="8">
    <location>
        <begin position="252"/>
        <end position="272"/>
    </location>
</feature>
<keyword evidence="5 8" id="KW-0812">Transmembrane</keyword>
<dbReference type="InterPro" id="IPR047817">
    <property type="entry name" value="ABC2_TM_bact-type"/>
</dbReference>
<evidence type="ECO:0000313" key="11">
    <source>
        <dbReference type="Proteomes" id="UP000516305"/>
    </source>
</evidence>
<keyword evidence="4" id="KW-1003">Cell membrane</keyword>
<feature type="transmembrane region" description="Helical" evidence="8">
    <location>
        <begin position="168"/>
        <end position="188"/>
    </location>
</feature>
<dbReference type="AlphaFoldDB" id="A0A7H0VBZ8"/>
<keyword evidence="7 8" id="KW-0472">Membrane</keyword>
<feature type="transmembrane region" description="Helical" evidence="8">
    <location>
        <begin position="21"/>
        <end position="40"/>
    </location>
</feature>
<dbReference type="Proteomes" id="UP000516305">
    <property type="component" value="Chromosome"/>
</dbReference>
<sequence>MRILKFLLQKEFKQIFRNRSILAMILMMPVVQLLIMPLAADYEIKNIHIALVDLDKSPYAEDLQEAILASGYFISVGDFNSFEEANQAFEKGTADLILEIPAHFEKEILDFKKTSLNISANAINGVKATVGSAYLNQVINRFAQKLQANISGGIQVESLNWYNPFLNYQAFMVPGILVLLVTMVGVYMTSLNIVKEKEVGTIEQINVSPIKKYHFILGKLIPFLIIGFFVFSLGLFGVARLVYGIVPIGSILALYSFLFLYLIAVLGIGMMLSTYAETQQQAMSLAFFIMMIFILMGGLFTAIESMPEWAQWVAALNPVTYFIEVVRLVVLKGSGFKDLLPQFGIIALMALISNSWAILNYRKTT</sequence>
<dbReference type="PROSITE" id="PS51012">
    <property type="entry name" value="ABC_TM2"/>
    <property type="match status" value="1"/>
</dbReference>
<keyword evidence="11" id="KW-1185">Reference proteome</keyword>
<feature type="transmembrane region" description="Helical" evidence="8">
    <location>
        <begin position="284"/>
        <end position="303"/>
    </location>
</feature>
<keyword evidence="6 8" id="KW-1133">Transmembrane helix</keyword>
<dbReference type="PANTHER" id="PTHR30294">
    <property type="entry name" value="MEMBRANE COMPONENT OF ABC TRANSPORTER YHHJ-RELATED"/>
    <property type="match status" value="1"/>
</dbReference>
<keyword evidence="3" id="KW-0813">Transport</keyword>
<dbReference type="InterPro" id="IPR013525">
    <property type="entry name" value="ABC2_TM"/>
</dbReference>
<dbReference type="GO" id="GO:0005886">
    <property type="term" value="C:plasma membrane"/>
    <property type="evidence" value="ECO:0007669"/>
    <property type="project" value="UniProtKB-SubCell"/>
</dbReference>
<feature type="transmembrane region" description="Helical" evidence="8">
    <location>
        <begin position="339"/>
        <end position="359"/>
    </location>
</feature>
<reference evidence="10 11" key="1">
    <citation type="submission" date="2020-08" db="EMBL/GenBank/DDBJ databases">
        <title>Croceimicrobium hydrocarbonivorans gen. nov., sp. nov., a novel marine bacterium isolated from a bacterial consortium that degrades polyethylene terephthalate.</title>
        <authorList>
            <person name="Liu R."/>
        </authorList>
    </citation>
    <scope>NUCLEOTIDE SEQUENCE [LARGE SCALE GENOMIC DNA]</scope>
    <source>
        <strain evidence="10 11">A20-9</strain>
    </source>
</reference>
<evidence type="ECO:0000313" key="10">
    <source>
        <dbReference type="EMBL" id="QNR23246.1"/>
    </source>
</evidence>
<evidence type="ECO:0000256" key="7">
    <source>
        <dbReference type="ARBA" id="ARBA00023136"/>
    </source>
</evidence>
<comment type="similarity">
    <text evidence="2">Belongs to the ABC-2 integral membrane protein family.</text>
</comment>
<evidence type="ECO:0000256" key="2">
    <source>
        <dbReference type="ARBA" id="ARBA00007783"/>
    </source>
</evidence>
<dbReference type="RefSeq" id="WP_210757776.1">
    <property type="nucleotide sequence ID" value="NZ_CP060139.1"/>
</dbReference>